<organism evidence="1 2">
    <name type="scientific">Bacillus fungorum</name>
    <dbReference type="NCBI Taxonomy" id="2039284"/>
    <lineage>
        <taxon>Bacteria</taxon>
        <taxon>Bacillati</taxon>
        <taxon>Bacillota</taxon>
        <taxon>Bacilli</taxon>
        <taxon>Bacillales</taxon>
        <taxon>Bacillaceae</taxon>
        <taxon>Bacillus</taxon>
    </lineage>
</organism>
<dbReference type="Proteomes" id="UP000228484">
    <property type="component" value="Unassembled WGS sequence"/>
</dbReference>
<dbReference type="AlphaFoldDB" id="A0A2G6Q5Q0"/>
<evidence type="ECO:0000313" key="1">
    <source>
        <dbReference type="EMBL" id="PIE92075.1"/>
    </source>
</evidence>
<protein>
    <submittedName>
        <fullName evidence="1">Uncharacterized protein</fullName>
    </submittedName>
</protein>
<dbReference type="EMBL" id="NWUW01000046">
    <property type="protein sequence ID" value="PIE92075.1"/>
    <property type="molecule type" value="Genomic_DNA"/>
</dbReference>
<comment type="caution">
    <text evidence="1">The sequence shown here is derived from an EMBL/GenBank/DDBJ whole genome shotgun (WGS) entry which is preliminary data.</text>
</comment>
<evidence type="ECO:0000313" key="2">
    <source>
        <dbReference type="Proteomes" id="UP000228484"/>
    </source>
</evidence>
<proteinExistence type="predicted"/>
<sequence>MDRFTKPYFETRGAMEVVLYEVIRHKSDEAIPFEEKFNSLKEARMFIYQYAHNNPEWLNVNGDISEFNFKDNRVEKENRWHGNVIEKEYKVRYKYLNEWNK</sequence>
<accession>A0A2G6Q5Q0</accession>
<reference evidence="1 2" key="1">
    <citation type="submission" date="2017-09" db="EMBL/GenBank/DDBJ databases">
        <title>Biocontrol bacteria screening and application from spent mushroom substrate.</title>
        <authorList>
            <person name="Sun X."/>
        </authorList>
    </citation>
    <scope>NUCLEOTIDE SEQUENCE [LARGE SCALE GENOMIC DNA]</scope>
    <source>
        <strain evidence="1 2">100374</strain>
    </source>
</reference>
<keyword evidence="2" id="KW-1185">Reference proteome</keyword>
<gene>
    <name evidence="1" type="ORF">CO726_28530</name>
</gene>
<name>A0A2G6Q5Q0_9BACI</name>